<dbReference type="GeneTree" id="ENSGT01030000237389"/>
<dbReference type="Gene3D" id="1.25.40.10">
    <property type="entry name" value="Tetratricopeptide repeat domain"/>
    <property type="match status" value="1"/>
</dbReference>
<dbReference type="SUPFAM" id="SSF48452">
    <property type="entry name" value="TPR-like"/>
    <property type="match status" value="1"/>
</dbReference>
<evidence type="ECO:0008006" key="3">
    <source>
        <dbReference type="Google" id="ProtNLM"/>
    </source>
</evidence>
<sequence>MKTSQSAETEGDQVTSWVSVCPRGLWEVCQRRKRGVEPADLSGDVYPGIGSLCRVRVQRQEEPTADPELSLKPDLPIAVLSDAQVPPLQRSQGTMLQVPLGDWIILRLGEGQCDITEGCVEGMRAGEKCEEQKRAGPDQSLCITVELQSFSPGHESWQLSAGDKWGWVMCHKQRGGDRFRAGDMWGAADSYSRAIKLLITLKLHTRGEDRQYRSTKASLYSNLSQCQLKLGQWSRVPFTHIKCIHCTLYHLLNLAYAVRPSTQISSHFNNYNWMK</sequence>
<dbReference type="InterPro" id="IPR011990">
    <property type="entry name" value="TPR-like_helical_dom_sf"/>
</dbReference>
<reference evidence="2" key="1">
    <citation type="submission" date="2018-06" db="EMBL/GenBank/DDBJ databases">
        <title>Genome assembly of Danube salmon.</title>
        <authorList>
            <person name="Macqueen D.J."/>
            <person name="Gundappa M.K."/>
        </authorList>
    </citation>
    <scope>NUCLEOTIDE SEQUENCE [LARGE SCALE GENOMIC DNA]</scope>
</reference>
<evidence type="ECO:0000313" key="1">
    <source>
        <dbReference type="Ensembl" id="ENSHHUP00000079642.1"/>
    </source>
</evidence>
<reference evidence="1" key="2">
    <citation type="submission" date="2025-08" db="UniProtKB">
        <authorList>
            <consortium name="Ensembl"/>
        </authorList>
    </citation>
    <scope>IDENTIFICATION</scope>
</reference>
<name>A0A4W5QTQ1_9TELE</name>
<dbReference type="Ensembl" id="ENSHHUT00000082207.1">
    <property type="protein sequence ID" value="ENSHHUP00000079642.1"/>
    <property type="gene ID" value="ENSHHUG00000046417.1"/>
</dbReference>
<accession>A0A4W5QTQ1</accession>
<dbReference type="PANTHER" id="PTHR46512">
    <property type="entry name" value="PEPTIDYLPROLYL ISOMERASE"/>
    <property type="match status" value="1"/>
</dbReference>
<dbReference type="AlphaFoldDB" id="A0A4W5QTQ1"/>
<dbReference type="Proteomes" id="UP000314982">
    <property type="component" value="Unassembled WGS sequence"/>
</dbReference>
<reference evidence="1" key="3">
    <citation type="submission" date="2025-09" db="UniProtKB">
        <authorList>
            <consortium name="Ensembl"/>
        </authorList>
    </citation>
    <scope>IDENTIFICATION</scope>
</reference>
<organism evidence="1 2">
    <name type="scientific">Hucho hucho</name>
    <name type="common">huchen</name>
    <dbReference type="NCBI Taxonomy" id="62062"/>
    <lineage>
        <taxon>Eukaryota</taxon>
        <taxon>Metazoa</taxon>
        <taxon>Chordata</taxon>
        <taxon>Craniata</taxon>
        <taxon>Vertebrata</taxon>
        <taxon>Euteleostomi</taxon>
        <taxon>Actinopterygii</taxon>
        <taxon>Neopterygii</taxon>
        <taxon>Teleostei</taxon>
        <taxon>Protacanthopterygii</taxon>
        <taxon>Salmoniformes</taxon>
        <taxon>Salmonidae</taxon>
        <taxon>Salmoninae</taxon>
        <taxon>Hucho</taxon>
    </lineage>
</organism>
<dbReference type="PANTHER" id="PTHR46512:SF10">
    <property type="entry name" value="FK506-BINDING PROTEIN-LIKE"/>
    <property type="match status" value="1"/>
</dbReference>
<proteinExistence type="predicted"/>
<evidence type="ECO:0000313" key="2">
    <source>
        <dbReference type="Proteomes" id="UP000314982"/>
    </source>
</evidence>
<dbReference type="InterPro" id="IPR050754">
    <property type="entry name" value="FKBP4/5/8-like"/>
</dbReference>
<protein>
    <recommendedName>
        <fullName evidence="3">FKBP prolyl isomerase like</fullName>
    </recommendedName>
</protein>
<keyword evidence="2" id="KW-1185">Reference proteome</keyword>